<name>A0A482VXL1_ASBVE</name>
<dbReference type="OrthoDB" id="10490548at2759"/>
<gene>
    <name evidence="1" type="ORF">BDFB_012257</name>
</gene>
<organism evidence="1 2">
    <name type="scientific">Asbolus verrucosus</name>
    <name type="common">Desert ironclad beetle</name>
    <dbReference type="NCBI Taxonomy" id="1661398"/>
    <lineage>
        <taxon>Eukaryota</taxon>
        <taxon>Metazoa</taxon>
        <taxon>Ecdysozoa</taxon>
        <taxon>Arthropoda</taxon>
        <taxon>Hexapoda</taxon>
        <taxon>Insecta</taxon>
        <taxon>Pterygota</taxon>
        <taxon>Neoptera</taxon>
        <taxon>Endopterygota</taxon>
        <taxon>Coleoptera</taxon>
        <taxon>Polyphaga</taxon>
        <taxon>Cucujiformia</taxon>
        <taxon>Tenebrionidae</taxon>
        <taxon>Pimeliinae</taxon>
        <taxon>Asbolus</taxon>
    </lineage>
</organism>
<dbReference type="Proteomes" id="UP000292052">
    <property type="component" value="Unassembled WGS sequence"/>
</dbReference>
<accession>A0A482VXL1</accession>
<evidence type="ECO:0000313" key="2">
    <source>
        <dbReference type="Proteomes" id="UP000292052"/>
    </source>
</evidence>
<dbReference type="AlphaFoldDB" id="A0A482VXL1"/>
<comment type="caution">
    <text evidence="1">The sequence shown here is derived from an EMBL/GenBank/DDBJ whole genome shotgun (WGS) entry which is preliminary data.</text>
</comment>
<keyword evidence="2" id="KW-1185">Reference proteome</keyword>
<evidence type="ECO:0008006" key="3">
    <source>
        <dbReference type="Google" id="ProtNLM"/>
    </source>
</evidence>
<reference evidence="1 2" key="1">
    <citation type="submission" date="2017-03" db="EMBL/GenBank/DDBJ databases">
        <title>Genome of the blue death feigning beetle - Asbolus verrucosus.</title>
        <authorList>
            <person name="Rider S.D."/>
        </authorList>
    </citation>
    <scope>NUCLEOTIDE SEQUENCE [LARGE SCALE GENOMIC DNA]</scope>
    <source>
        <strain evidence="1">Butters</strain>
        <tissue evidence="1">Head and leg muscle</tissue>
    </source>
</reference>
<evidence type="ECO:0000313" key="1">
    <source>
        <dbReference type="EMBL" id="RZC37259.1"/>
    </source>
</evidence>
<protein>
    <recommendedName>
        <fullName evidence="3">HTH Tnp Tc3 2 domain containing protein</fullName>
    </recommendedName>
</protein>
<proteinExistence type="predicted"/>
<sequence length="66" mass="7749">MQILRNRMLTVPALQRLTEKRYNIRLSEDTIGGRLAQYQLTPKVPARGPLLIRDHCRRRLALLKII</sequence>
<dbReference type="EMBL" id="QDEB01054362">
    <property type="protein sequence ID" value="RZC37259.1"/>
    <property type="molecule type" value="Genomic_DNA"/>
</dbReference>